<dbReference type="GO" id="GO:0016887">
    <property type="term" value="F:ATP hydrolysis activity"/>
    <property type="evidence" value="ECO:0007669"/>
    <property type="project" value="TreeGrafter"/>
</dbReference>
<dbReference type="SUPFAM" id="SSF52540">
    <property type="entry name" value="P-loop containing nucleoside triphosphate hydrolases"/>
    <property type="match status" value="1"/>
</dbReference>
<organism evidence="5 6">
    <name type="scientific">Helicobacter cinaedi</name>
    <dbReference type="NCBI Taxonomy" id="213"/>
    <lineage>
        <taxon>Bacteria</taxon>
        <taxon>Pseudomonadati</taxon>
        <taxon>Campylobacterota</taxon>
        <taxon>Epsilonproteobacteria</taxon>
        <taxon>Campylobacterales</taxon>
        <taxon>Helicobacteraceae</taxon>
        <taxon>Helicobacter</taxon>
    </lineage>
</organism>
<evidence type="ECO:0000256" key="1">
    <source>
        <dbReference type="ARBA" id="ARBA00006611"/>
    </source>
</evidence>
<accession>A0A377JLT9</accession>
<keyword evidence="2" id="KW-0547">Nucleotide-binding</keyword>
<dbReference type="CDD" id="cd01129">
    <property type="entry name" value="PulE-GspE-like"/>
    <property type="match status" value="1"/>
</dbReference>
<proteinExistence type="inferred from homology"/>
<dbReference type="InterPro" id="IPR003593">
    <property type="entry name" value="AAA+_ATPase"/>
</dbReference>
<evidence type="ECO:0000256" key="2">
    <source>
        <dbReference type="ARBA" id="ARBA00022741"/>
    </source>
</evidence>
<dbReference type="PANTHER" id="PTHR30258:SF2">
    <property type="entry name" value="COMG OPERON PROTEIN 1"/>
    <property type="match status" value="1"/>
</dbReference>
<evidence type="ECO:0000256" key="3">
    <source>
        <dbReference type="ARBA" id="ARBA00022840"/>
    </source>
</evidence>
<dbReference type="GO" id="GO:0005524">
    <property type="term" value="F:ATP binding"/>
    <property type="evidence" value="ECO:0007669"/>
    <property type="project" value="UniProtKB-KW"/>
</dbReference>
<dbReference type="SMART" id="SM00382">
    <property type="entry name" value="AAA"/>
    <property type="match status" value="1"/>
</dbReference>
<dbReference type="EMBL" id="UGHZ01000001">
    <property type="protein sequence ID" value="STP08647.1"/>
    <property type="molecule type" value="Genomic_DNA"/>
</dbReference>
<dbReference type="PANTHER" id="PTHR30258">
    <property type="entry name" value="TYPE II SECRETION SYSTEM PROTEIN GSPE-RELATED"/>
    <property type="match status" value="1"/>
</dbReference>
<protein>
    <submittedName>
        <fullName evidence="5">Type II protein secretion system E protein</fullName>
    </submittedName>
</protein>
<feature type="domain" description="Bacterial type II secretion system protein E" evidence="4">
    <location>
        <begin position="318"/>
        <end position="332"/>
    </location>
</feature>
<comment type="similarity">
    <text evidence="1">Belongs to the GSP E family.</text>
</comment>
<dbReference type="InterPro" id="IPR001482">
    <property type="entry name" value="T2SS/T4SS_dom"/>
</dbReference>
<dbReference type="Pfam" id="PF00437">
    <property type="entry name" value="T2SSE"/>
    <property type="match status" value="1"/>
</dbReference>
<dbReference type="Gene3D" id="3.40.50.300">
    <property type="entry name" value="P-loop containing nucleotide triphosphate hydrolases"/>
    <property type="match status" value="1"/>
</dbReference>
<dbReference type="AlphaFoldDB" id="A0A377JLT9"/>
<evidence type="ECO:0000259" key="4">
    <source>
        <dbReference type="PROSITE" id="PS00662"/>
    </source>
</evidence>
<evidence type="ECO:0000313" key="6">
    <source>
        <dbReference type="Proteomes" id="UP000255335"/>
    </source>
</evidence>
<keyword evidence="3" id="KW-0067">ATP-binding</keyword>
<dbReference type="Proteomes" id="UP000255335">
    <property type="component" value="Unassembled WGS sequence"/>
</dbReference>
<dbReference type="Gene3D" id="3.30.450.90">
    <property type="match status" value="1"/>
</dbReference>
<dbReference type="GO" id="GO:0005886">
    <property type="term" value="C:plasma membrane"/>
    <property type="evidence" value="ECO:0007669"/>
    <property type="project" value="TreeGrafter"/>
</dbReference>
<evidence type="ECO:0000313" key="5">
    <source>
        <dbReference type="EMBL" id="STP08647.1"/>
    </source>
</evidence>
<name>A0A377JLT9_9HELI</name>
<gene>
    <name evidence="5" type="primary">gspE</name>
    <name evidence="5" type="ORF">NCTC12221_00059</name>
</gene>
<reference evidence="5 6" key="1">
    <citation type="submission" date="2018-06" db="EMBL/GenBank/DDBJ databases">
        <authorList>
            <consortium name="Pathogen Informatics"/>
            <person name="Doyle S."/>
        </authorList>
    </citation>
    <scope>NUCLEOTIDE SEQUENCE [LARGE SCALE GENOMIC DNA]</scope>
    <source>
        <strain evidence="5 6">NCTC12221</strain>
    </source>
</reference>
<sequence>MNPATFESINLHTITLNESCLLALDSKFIAKHQCLIFDMQDSSVSIALSCENAPLGLITNHINSLFPHKNLKFFLASSESFIAQLESIADFQGFHKLEQNLLTLLKSHSQHNDDERAAIALLDYILELCIKHRASDIHFESQDSIHCVRIRTDGMLREILTLQKIVFESLIACLKLECKLDINQKRQAQDGRFSRVFDNKAFDFRLSVLPSFSGESLVLRILHKNATLTTLEKLGFQKKQMEIITHCANYPSGLILLSGPTGSGKSTTLYAILESIKSPQKKIITLEDPIEYRIHNTTQVLVNDKHNFGFSNALKALLRHDPDILMIGEIRDENSLDIALRASLTGHLVLSTIHANDSLSVIERLLDMGAKDYLVSSTLRLLISQRLVRKLCPHCKIPLSYQQMCERFKSYKLETQILKPYEKASFYTACGCQHCYMQGYDGRLLIAECLENSSLLQRHITAPQDKEMIIKELEKSGFESMFEVGIKLLAQGLSSFEEIYRVCRL</sequence>
<dbReference type="RefSeq" id="WP_115025507.1">
    <property type="nucleotide sequence ID" value="NZ_UGHZ01000001.1"/>
</dbReference>
<dbReference type="PROSITE" id="PS00662">
    <property type="entry name" value="T2SP_E"/>
    <property type="match status" value="1"/>
</dbReference>
<dbReference type="InterPro" id="IPR027417">
    <property type="entry name" value="P-loop_NTPase"/>
</dbReference>